<dbReference type="CDD" id="cd09619">
    <property type="entry name" value="CBM9_like_4"/>
    <property type="match status" value="1"/>
</dbReference>
<accession>A0A3D9SAB2</accession>
<dbReference type="Pfam" id="PF06452">
    <property type="entry name" value="CBM9_1"/>
    <property type="match status" value="2"/>
</dbReference>
<dbReference type="Gene3D" id="2.60.40.1190">
    <property type="match status" value="2"/>
</dbReference>
<feature type="domain" description="Carbohydrate-binding" evidence="1">
    <location>
        <begin position="407"/>
        <end position="581"/>
    </location>
</feature>
<evidence type="ECO:0000313" key="4">
    <source>
        <dbReference type="Proteomes" id="UP000256304"/>
    </source>
</evidence>
<dbReference type="AlphaFoldDB" id="A0A3D9SAB2"/>
<sequence length="934" mass="98980">MLKSPTYKTTSFLLIFTMMFSLVFGFFSGNAKVYAATTYSASAGFSGTQGQNQWYYQKLSGTTYTNMTTYDAASPAKWKESSGYPYVRSDFQHPDSTYDAVRKWVAPGNGTIDITGGVRLGGTGGDGVVATIKKNGTQLWSATVTTTTDVNPTGVSGISVAAGDAIYFIVNKNGTMSFDETAWNPSIDYTAGAAPGDYSAMKTLQPLTIEGALTEPMWSVVTQSVTKNVLGTTNNIVTFGALWDATYLYVGVKVLDGNLYNDSTNIWDDDSVELYIDANNNHGTTYDSSDRQFVKGYNDNALAAIGSTTGVLHGWSAITGGYSVEYAIPWSNLGVTPSANMQIGFDIGNNDDDNAGTRDGQLMWNGNLNNSADTSAFGHLTLSSSTIGSSPGPGAYSAKNTLQGLTIDGALTDSVWSVVTQSVTKNVLGTTNNAVTFGALWDATYLYVGVKALDGNLYNDSTNIWDDDSVELYIDANNNHGATYDSSDRQFVKGYNDSTLSAIGSTMGVLHGWSAITGGYSVEYAIPWSNLGITPTANLQIGFDVGNNDDDNAGTRDGQLMWNGTLNNSADTSAFGQLTLSSETVGTSQGSGCLTQPANSLSITAYGANGADTLDDQTAINNAIAAAASQGKSVFVPSGNFRHSDLISLNGVSMTGAGKDCAILTATNPDRGSIDIRGNLVTLSNLKHVYNTMSARDGSDLKNSITVYSATNFKIDNVYIYQASTAGILTRSANGTITNNKIENTQADAIHMTQVSHDITVQNNYVRGNGDDTIAVVSYVPDGARSYNIKILNNDVGYNYWGRGITVVGGTNVEISDNSISNTDAAGIYIATEQEYNILDTDNVTVNRNTIDHCGLGVPHANVMIYASQGSIDEITFNDNIIKNAVNGGIRSLGAGTILDLYFNRNTVTNSSPVTDFQKGSIHLGTGGNANTGF</sequence>
<dbReference type="GO" id="GO:0004553">
    <property type="term" value="F:hydrolase activity, hydrolyzing O-glycosyl compounds"/>
    <property type="evidence" value="ECO:0007669"/>
    <property type="project" value="InterPro"/>
</dbReference>
<dbReference type="EMBL" id="QTTN01000009">
    <property type="protein sequence ID" value="REE87479.1"/>
    <property type="molecule type" value="Genomic_DNA"/>
</dbReference>
<proteinExistence type="predicted"/>
<protein>
    <submittedName>
        <fullName evidence="3">Parallel beta-helix repeat protein</fullName>
    </submittedName>
</protein>
<dbReference type="RefSeq" id="WP_181909500.1">
    <property type="nucleotide sequence ID" value="NZ_QTTN01000009.1"/>
</dbReference>
<dbReference type="InterPro" id="IPR039448">
    <property type="entry name" value="Beta_helix"/>
</dbReference>
<evidence type="ECO:0000259" key="1">
    <source>
        <dbReference type="Pfam" id="PF06452"/>
    </source>
</evidence>
<dbReference type="InterPro" id="IPR012334">
    <property type="entry name" value="Pectin_lyas_fold"/>
</dbReference>
<evidence type="ECO:0000259" key="2">
    <source>
        <dbReference type="Pfam" id="PF13229"/>
    </source>
</evidence>
<evidence type="ECO:0000313" key="3">
    <source>
        <dbReference type="EMBL" id="REE87479.1"/>
    </source>
</evidence>
<dbReference type="Pfam" id="PF13229">
    <property type="entry name" value="Beta_helix"/>
    <property type="match status" value="1"/>
</dbReference>
<feature type="domain" description="Carbohydrate-binding" evidence="1">
    <location>
        <begin position="209"/>
        <end position="383"/>
    </location>
</feature>
<organism evidence="3 4">
    <name type="scientific">Paenibacillus taihuensis</name>
    <dbReference type="NCBI Taxonomy" id="1156355"/>
    <lineage>
        <taxon>Bacteria</taxon>
        <taxon>Bacillati</taxon>
        <taxon>Bacillota</taxon>
        <taxon>Bacilli</taxon>
        <taxon>Bacillales</taxon>
        <taxon>Paenibacillaceae</taxon>
        <taxon>Paenibacillus</taxon>
    </lineage>
</organism>
<dbReference type="InterPro" id="IPR006626">
    <property type="entry name" value="PbH1"/>
</dbReference>
<dbReference type="GO" id="GO:0030246">
    <property type="term" value="F:carbohydrate binding"/>
    <property type="evidence" value="ECO:0007669"/>
    <property type="project" value="InterPro"/>
</dbReference>
<reference evidence="3 4" key="1">
    <citation type="submission" date="2018-08" db="EMBL/GenBank/DDBJ databases">
        <title>Genomic Encyclopedia of Type Strains, Phase III (KMG-III): the genomes of soil and plant-associated and newly described type strains.</title>
        <authorList>
            <person name="Whitman W."/>
        </authorList>
    </citation>
    <scope>NUCLEOTIDE SEQUENCE [LARGE SCALE GENOMIC DNA]</scope>
    <source>
        <strain evidence="3 4">CGMCC 1.10966</strain>
    </source>
</reference>
<name>A0A3D9SAB2_9BACL</name>
<gene>
    <name evidence="3" type="ORF">A8990_109125</name>
</gene>
<comment type="caution">
    <text evidence="3">The sequence shown here is derived from an EMBL/GenBank/DDBJ whole genome shotgun (WGS) entry which is preliminary data.</text>
</comment>
<dbReference type="Proteomes" id="UP000256304">
    <property type="component" value="Unassembled WGS sequence"/>
</dbReference>
<dbReference type="GO" id="GO:0016052">
    <property type="term" value="P:carbohydrate catabolic process"/>
    <property type="evidence" value="ECO:0007669"/>
    <property type="project" value="InterPro"/>
</dbReference>
<dbReference type="SUPFAM" id="SSF51126">
    <property type="entry name" value="Pectin lyase-like"/>
    <property type="match status" value="1"/>
</dbReference>
<dbReference type="Gene3D" id="2.160.20.10">
    <property type="entry name" value="Single-stranded right-handed beta-helix, Pectin lyase-like"/>
    <property type="match status" value="1"/>
</dbReference>
<feature type="domain" description="Right handed beta helix" evidence="2">
    <location>
        <begin position="701"/>
        <end position="836"/>
    </location>
</feature>
<dbReference type="InterPro" id="IPR011050">
    <property type="entry name" value="Pectin_lyase_fold/virulence"/>
</dbReference>
<dbReference type="SMART" id="SM00710">
    <property type="entry name" value="PbH1"/>
    <property type="match status" value="8"/>
</dbReference>
<dbReference type="SUPFAM" id="SSF49344">
    <property type="entry name" value="CBD9-like"/>
    <property type="match status" value="2"/>
</dbReference>
<dbReference type="InterPro" id="IPR010502">
    <property type="entry name" value="Carb-bd_dom_fam9"/>
</dbReference>
<keyword evidence="4" id="KW-1185">Reference proteome</keyword>